<dbReference type="EMBL" id="CP136336">
    <property type="protein sequence ID" value="WOB09754.1"/>
    <property type="molecule type" value="Genomic_DNA"/>
</dbReference>
<organism evidence="3 4">
    <name type="scientific">Piscinibacter gummiphilus</name>
    <dbReference type="NCBI Taxonomy" id="946333"/>
    <lineage>
        <taxon>Bacteria</taxon>
        <taxon>Pseudomonadati</taxon>
        <taxon>Pseudomonadota</taxon>
        <taxon>Betaproteobacteria</taxon>
        <taxon>Burkholderiales</taxon>
        <taxon>Sphaerotilaceae</taxon>
        <taxon>Piscinibacter</taxon>
    </lineage>
</organism>
<keyword evidence="1" id="KW-1133">Transmembrane helix</keyword>
<dbReference type="InterPro" id="IPR008520">
    <property type="entry name" value="DUF802"/>
</dbReference>
<feature type="transmembrane region" description="Helical" evidence="1">
    <location>
        <begin position="28"/>
        <end position="47"/>
    </location>
</feature>
<evidence type="ECO:0000259" key="2">
    <source>
        <dbReference type="Pfam" id="PF05650"/>
    </source>
</evidence>
<dbReference type="RefSeq" id="WP_316702628.1">
    <property type="nucleotide sequence ID" value="NZ_CP136336.1"/>
</dbReference>
<accession>A0ABZ0CXS4</accession>
<sequence length="620" mass="65493">MNRFLPHTAFVAGLVAVAWVGAGYLPGHLLAFSLVLLIGLFYLLGALELHRFQQATDSLGRAVKAAAAQAPATLAEWLATLHPSLHASVRLRVEGGRAALPGPSLSPYLSGFLVLLGMLGTFLGMVVTLKGTGLALEHATDVDAIRASLAAPVQGLGLAFGCSVAGVAASAMLGLMSTLVKRERVRCVQQLDAQIAGPLRGYTRAHEEARQRDESLRLLRTQADVMPAVVAQLQGLVEQMAKQGELLHERLLDSQAKFQHEAQRAYKDLAASVDQSLRSSLADSARVASAAIEPAVQATMAGLAREAGVLRDALAERADALVDSVAARLDDSTTRWAAAWGTASAQQRDDHVALVEHTRSGWSATQQAFERHAASLLQAVGEAQAAQAERSEQALAARQQQICSALESTAQAITAQAEAHARATLDEIGRLVQSAAEAPRAAAEVIGELRGALSDSLVRDNAALEERNRLLATLSGLLDAVNHASTEQRAAIDALVSGTTEVIDRVGARFHETVAAESRTLEQVAAQVTVGAAEVASLGEGFGTAVDLFSRSSERLMAQLERVEGALGQSLARSDEQLAYYVAQAREIVDLTLGSHQKIVEDLRRVGRAVHDTATEADAA</sequence>
<keyword evidence="1" id="KW-0812">Transmembrane</keyword>
<name>A0ABZ0CXS4_9BURK</name>
<evidence type="ECO:0000313" key="4">
    <source>
        <dbReference type="Proteomes" id="UP001303946"/>
    </source>
</evidence>
<keyword evidence="4" id="KW-1185">Reference proteome</keyword>
<proteinExistence type="predicted"/>
<keyword evidence="1" id="KW-0472">Membrane</keyword>
<dbReference type="Pfam" id="PF05650">
    <property type="entry name" value="DUF802"/>
    <property type="match status" value="1"/>
</dbReference>
<feature type="domain" description="DUF802" evidence="2">
    <location>
        <begin position="325"/>
        <end position="377"/>
    </location>
</feature>
<evidence type="ECO:0000313" key="3">
    <source>
        <dbReference type="EMBL" id="WOB09754.1"/>
    </source>
</evidence>
<protein>
    <submittedName>
        <fullName evidence="3">DUF802 domain-containing protein</fullName>
    </submittedName>
</protein>
<reference evidence="3 4" key="1">
    <citation type="submission" date="2023-10" db="EMBL/GenBank/DDBJ databases">
        <title>Bacteria for the degradation of biodegradable plastic PBAT(Polybutylene adipate terephthalate).</title>
        <authorList>
            <person name="Weon H.-Y."/>
            <person name="Yeon J."/>
        </authorList>
    </citation>
    <scope>NUCLEOTIDE SEQUENCE [LARGE SCALE GENOMIC DNA]</scope>
    <source>
        <strain evidence="3 4">SBD 7-3</strain>
    </source>
</reference>
<gene>
    <name evidence="3" type="ORF">RXV79_06735</name>
</gene>
<evidence type="ECO:0000256" key="1">
    <source>
        <dbReference type="SAM" id="Phobius"/>
    </source>
</evidence>
<dbReference type="Proteomes" id="UP001303946">
    <property type="component" value="Chromosome"/>
</dbReference>
<feature type="transmembrane region" description="Helical" evidence="1">
    <location>
        <begin position="149"/>
        <end position="176"/>
    </location>
</feature>
<feature type="transmembrane region" description="Helical" evidence="1">
    <location>
        <begin position="107"/>
        <end position="129"/>
    </location>
</feature>